<evidence type="ECO:0008006" key="4">
    <source>
        <dbReference type="Google" id="ProtNLM"/>
    </source>
</evidence>
<evidence type="ECO:0000313" key="2">
    <source>
        <dbReference type="EMBL" id="MCL1107751.1"/>
    </source>
</evidence>
<dbReference type="Proteomes" id="UP001139408">
    <property type="component" value="Unassembled WGS sequence"/>
</dbReference>
<dbReference type="RefSeq" id="WP_188927176.1">
    <property type="nucleotide sequence ID" value="NZ_BMQI01000088.1"/>
</dbReference>
<dbReference type="PROSITE" id="PS51257">
    <property type="entry name" value="PROKAR_LIPOPROTEIN"/>
    <property type="match status" value="1"/>
</dbReference>
<name>A0A9X1Z7D0_9GAMM</name>
<feature type="signal peptide" evidence="1">
    <location>
        <begin position="1"/>
        <end position="25"/>
    </location>
</feature>
<comment type="caution">
    <text evidence="2">The sequence shown here is derived from an EMBL/GenBank/DDBJ whole genome shotgun (WGS) entry which is preliminary data.</text>
</comment>
<reference evidence="2" key="1">
    <citation type="submission" date="2022-01" db="EMBL/GenBank/DDBJ databases">
        <title>Whole genome-based taxonomy of the Shewanellaceae.</title>
        <authorList>
            <person name="Martin-Rodriguez A.J."/>
        </authorList>
    </citation>
    <scope>NUCLEOTIDE SEQUENCE</scope>
    <source>
        <strain evidence="2">DSM 23803</strain>
    </source>
</reference>
<proteinExistence type="predicted"/>
<evidence type="ECO:0000256" key="1">
    <source>
        <dbReference type="SAM" id="SignalP"/>
    </source>
</evidence>
<protein>
    <recommendedName>
        <fullName evidence="4">Lipoprotein</fullName>
    </recommendedName>
</protein>
<gene>
    <name evidence="2" type="ORF">L2749_21365</name>
</gene>
<evidence type="ECO:0000313" key="3">
    <source>
        <dbReference type="Proteomes" id="UP001139408"/>
    </source>
</evidence>
<accession>A0A9X1Z7D0</accession>
<dbReference type="AlphaFoldDB" id="A0A9X1Z7D0"/>
<feature type="chain" id="PRO_5040806136" description="Lipoprotein" evidence="1">
    <location>
        <begin position="26"/>
        <end position="283"/>
    </location>
</feature>
<keyword evidence="1" id="KW-0732">Signal</keyword>
<sequence>MKTLNKKLFAISMVASLLLAGCASTDPYTPQSNDDFIYDPDASFAMNVVEGSLGEHGGLRDTEMPTNGDNTPNSLDYAANGIIGAAFGGGLGGGLLSILGTQPNDSVFRTFYGIVYYPVKQKGNIQAVFDQIDKELIDTAIANRKLTFVKSLVDSDDDINLEFKGDDCKKYRLIMGFEPKELCSFIRHSQPQLLKYATRTPNGEKGLYAVIGYETFYFATSLFLDLDKKYYVFSPVVRSRTQFPFVSNTQRIYPFVKGVESFSIDKLMEIDPWTNKQYGVSLR</sequence>
<organism evidence="2 3">
    <name type="scientific">Shewanella algicola</name>
    <dbReference type="NCBI Taxonomy" id="640633"/>
    <lineage>
        <taxon>Bacteria</taxon>
        <taxon>Pseudomonadati</taxon>
        <taxon>Pseudomonadota</taxon>
        <taxon>Gammaproteobacteria</taxon>
        <taxon>Alteromonadales</taxon>
        <taxon>Shewanellaceae</taxon>
        <taxon>Shewanella</taxon>
    </lineage>
</organism>
<dbReference type="EMBL" id="JAKILJ010000087">
    <property type="protein sequence ID" value="MCL1107751.1"/>
    <property type="molecule type" value="Genomic_DNA"/>
</dbReference>
<keyword evidence="3" id="KW-1185">Reference proteome</keyword>